<accession>A0A0C9TE62</accession>
<evidence type="ECO:0000313" key="2">
    <source>
        <dbReference type="EMBL" id="KIJ06477.1"/>
    </source>
</evidence>
<reference evidence="3" key="2">
    <citation type="submission" date="2015-01" db="EMBL/GenBank/DDBJ databases">
        <title>Evolutionary Origins and Diversification of the Mycorrhizal Mutualists.</title>
        <authorList>
            <consortium name="DOE Joint Genome Institute"/>
            <consortium name="Mycorrhizal Genomics Consortium"/>
            <person name="Kohler A."/>
            <person name="Kuo A."/>
            <person name="Nagy L.G."/>
            <person name="Floudas D."/>
            <person name="Copeland A."/>
            <person name="Barry K.W."/>
            <person name="Cichocki N."/>
            <person name="Veneault-Fourrey C."/>
            <person name="LaButti K."/>
            <person name="Lindquist E.A."/>
            <person name="Lipzen A."/>
            <person name="Lundell T."/>
            <person name="Morin E."/>
            <person name="Murat C."/>
            <person name="Riley R."/>
            <person name="Ohm R."/>
            <person name="Sun H."/>
            <person name="Tunlid A."/>
            <person name="Henrissat B."/>
            <person name="Grigoriev I.V."/>
            <person name="Hibbett D.S."/>
            <person name="Martin F."/>
        </authorList>
    </citation>
    <scope>NUCLEOTIDE SEQUENCE [LARGE SCALE GENOMIC DNA]</scope>
    <source>
        <strain evidence="3">ATCC 200175</strain>
    </source>
</reference>
<reference evidence="2 3" key="1">
    <citation type="submission" date="2014-06" db="EMBL/GenBank/DDBJ databases">
        <authorList>
            <consortium name="DOE Joint Genome Institute"/>
            <person name="Kuo A."/>
            <person name="Kohler A."/>
            <person name="Nagy L.G."/>
            <person name="Floudas D."/>
            <person name="Copeland A."/>
            <person name="Barry K.W."/>
            <person name="Cichocki N."/>
            <person name="Veneault-Fourrey C."/>
            <person name="LaButti K."/>
            <person name="Lindquist E.A."/>
            <person name="Lipzen A."/>
            <person name="Lundell T."/>
            <person name="Morin E."/>
            <person name="Murat C."/>
            <person name="Sun H."/>
            <person name="Tunlid A."/>
            <person name="Henrissat B."/>
            <person name="Grigoriev I.V."/>
            <person name="Hibbett D.S."/>
            <person name="Martin F."/>
            <person name="Nordberg H.P."/>
            <person name="Cantor M.N."/>
            <person name="Hua S.X."/>
        </authorList>
    </citation>
    <scope>NUCLEOTIDE SEQUENCE [LARGE SCALE GENOMIC DNA]</scope>
    <source>
        <strain evidence="2 3">ATCC 200175</strain>
    </source>
</reference>
<proteinExistence type="predicted"/>
<evidence type="ECO:0000256" key="1">
    <source>
        <dbReference type="SAM" id="MobiDB-lite"/>
    </source>
</evidence>
<organism evidence="2 3">
    <name type="scientific">Paxillus involutus ATCC 200175</name>
    <dbReference type="NCBI Taxonomy" id="664439"/>
    <lineage>
        <taxon>Eukaryota</taxon>
        <taxon>Fungi</taxon>
        <taxon>Dikarya</taxon>
        <taxon>Basidiomycota</taxon>
        <taxon>Agaricomycotina</taxon>
        <taxon>Agaricomycetes</taxon>
        <taxon>Agaricomycetidae</taxon>
        <taxon>Boletales</taxon>
        <taxon>Paxilineae</taxon>
        <taxon>Paxillaceae</taxon>
        <taxon>Paxillus</taxon>
    </lineage>
</organism>
<evidence type="ECO:0000313" key="3">
    <source>
        <dbReference type="Proteomes" id="UP000053647"/>
    </source>
</evidence>
<feature type="region of interest" description="Disordered" evidence="1">
    <location>
        <begin position="36"/>
        <end position="71"/>
    </location>
</feature>
<gene>
    <name evidence="2" type="ORF">PAXINDRAFT_103350</name>
</gene>
<dbReference type="HOGENOM" id="CLU_2386820_0_0_1"/>
<protein>
    <submittedName>
        <fullName evidence="2">Uncharacterized protein</fullName>
    </submittedName>
</protein>
<keyword evidence="3" id="KW-1185">Reference proteome</keyword>
<dbReference type="Proteomes" id="UP000053647">
    <property type="component" value="Unassembled WGS sequence"/>
</dbReference>
<name>A0A0C9TE62_PAXIN</name>
<dbReference type="AlphaFoldDB" id="A0A0C9TE62"/>
<sequence>MVIADEQQDLEGRGILYNAARVYRAQTTPWMYTTAKLPHHPRYNGNKGRPPRLTVITPSPSPPLADLSASSYDGNPRILVSGVTPPINPREATS</sequence>
<dbReference type="EMBL" id="KN820306">
    <property type="protein sequence ID" value="KIJ06477.1"/>
    <property type="molecule type" value="Genomic_DNA"/>
</dbReference>